<feature type="transmembrane region" description="Helical" evidence="1">
    <location>
        <begin position="32"/>
        <end position="58"/>
    </location>
</feature>
<evidence type="ECO:0000313" key="3">
    <source>
        <dbReference type="Proteomes" id="UP000054399"/>
    </source>
</evidence>
<comment type="caution">
    <text evidence="2">The sequence shown here is derived from an EMBL/GenBank/DDBJ whole genome shotgun (WGS) entry which is preliminary data.</text>
</comment>
<keyword evidence="1" id="KW-0812">Transmembrane</keyword>
<dbReference type="GeneID" id="91990883"/>
<organism evidence="2 3">
    <name type="scientific">Cryptococcus tetragattii IND107</name>
    <dbReference type="NCBI Taxonomy" id="1296105"/>
    <lineage>
        <taxon>Eukaryota</taxon>
        <taxon>Fungi</taxon>
        <taxon>Dikarya</taxon>
        <taxon>Basidiomycota</taxon>
        <taxon>Agaricomycotina</taxon>
        <taxon>Tremellomycetes</taxon>
        <taxon>Tremellales</taxon>
        <taxon>Cryptococcaceae</taxon>
        <taxon>Cryptococcus</taxon>
        <taxon>Cryptococcus gattii species complex</taxon>
    </lineage>
</organism>
<dbReference type="RefSeq" id="XP_066612956.1">
    <property type="nucleotide sequence ID" value="XM_066758508.1"/>
</dbReference>
<name>A0ABR3BP70_9TREE</name>
<protein>
    <submittedName>
        <fullName evidence="2">Uncharacterized protein</fullName>
    </submittedName>
</protein>
<reference evidence="2" key="2">
    <citation type="submission" date="2024-01" db="EMBL/GenBank/DDBJ databases">
        <title>Comparative genomics of Cryptococcus and Kwoniella reveals pathogenesis evolution and contrasting modes of karyotype evolution via chromosome fusion or intercentromeric recombination.</title>
        <authorList>
            <person name="Coelho M.A."/>
            <person name="David-Palma M."/>
            <person name="Shea T."/>
            <person name="Bowers K."/>
            <person name="Mcginley-Smith S."/>
            <person name="Mohammad A.W."/>
            <person name="Gnirke A."/>
            <person name="Yurkov A.M."/>
            <person name="Nowrousian M."/>
            <person name="Sun S."/>
            <person name="Cuomo C.A."/>
            <person name="Heitman J."/>
        </authorList>
    </citation>
    <scope>NUCLEOTIDE SEQUENCE</scope>
    <source>
        <strain evidence="2">IND107</strain>
    </source>
</reference>
<keyword evidence="1" id="KW-1133">Transmembrane helix</keyword>
<dbReference type="EMBL" id="ATAM02000007">
    <property type="protein sequence ID" value="KAL0246995.1"/>
    <property type="molecule type" value="Genomic_DNA"/>
</dbReference>
<accession>A0ABR3BP70</accession>
<proteinExistence type="predicted"/>
<sequence length="116" mass="13141">MLWQPDIYLDDEKLTRNRARNRCDDLALQTTAIFAFILLPCIPVVITPFVILGVSFIFSKSNIIALAWERGLILKGRASLGHQLAFQGVIARQTFVLDLSEFLLYVTDVKKTSWAV</sequence>
<keyword evidence="3" id="KW-1185">Reference proteome</keyword>
<dbReference type="Proteomes" id="UP000054399">
    <property type="component" value="Unassembled WGS sequence"/>
</dbReference>
<keyword evidence="1" id="KW-0472">Membrane</keyword>
<evidence type="ECO:0000256" key="1">
    <source>
        <dbReference type="SAM" id="Phobius"/>
    </source>
</evidence>
<gene>
    <name evidence="2" type="ORF">I308_104027</name>
</gene>
<evidence type="ECO:0000313" key="2">
    <source>
        <dbReference type="EMBL" id="KAL0246995.1"/>
    </source>
</evidence>
<reference evidence="2" key="1">
    <citation type="submission" date="2015-01" db="EMBL/GenBank/DDBJ databases">
        <authorList>
            <consortium name="The Broad Institute Genomics Platform"/>
            <person name="Cuomo C."/>
            <person name="Litvintseva A."/>
            <person name="Chen Y."/>
            <person name="Heitman J."/>
            <person name="Sun S."/>
            <person name="Springer D."/>
            <person name="Dromer F."/>
            <person name="Young S."/>
            <person name="Zeng Q."/>
            <person name="Gargeya S."/>
            <person name="Abouelleil A."/>
            <person name="Alvarado L."/>
            <person name="Chapman S.B."/>
            <person name="Gainer-Dewar J."/>
            <person name="Goldberg J."/>
            <person name="Griggs A."/>
            <person name="Gujja S."/>
            <person name="Hansen M."/>
            <person name="Howarth C."/>
            <person name="Imamovic A."/>
            <person name="Larimer J."/>
            <person name="Murphy C."/>
            <person name="Naylor J."/>
            <person name="Pearson M."/>
            <person name="Priest M."/>
            <person name="Roberts A."/>
            <person name="Saif S."/>
            <person name="Shea T."/>
            <person name="Sykes S."/>
            <person name="Wortman J."/>
            <person name="Nusbaum C."/>
            <person name="Birren B."/>
        </authorList>
    </citation>
    <scope>NUCLEOTIDE SEQUENCE</scope>
    <source>
        <strain evidence="2">IND107</strain>
    </source>
</reference>